<accession>A0A5S9IML0</accession>
<dbReference type="KEGG" id="uam:UABAM_02562"/>
<dbReference type="InterPro" id="IPR051012">
    <property type="entry name" value="CellSynth/LPSAsmb/PSIAsmb"/>
</dbReference>
<keyword evidence="2 3" id="KW-0802">TPR repeat</keyword>
<organism evidence="5 6">
    <name type="scientific">Uabimicrobium amorphum</name>
    <dbReference type="NCBI Taxonomy" id="2596890"/>
    <lineage>
        <taxon>Bacteria</taxon>
        <taxon>Pseudomonadati</taxon>
        <taxon>Planctomycetota</taxon>
        <taxon>Candidatus Uabimicrobiia</taxon>
        <taxon>Candidatus Uabimicrobiales</taxon>
        <taxon>Candidatus Uabimicrobiaceae</taxon>
        <taxon>Candidatus Uabimicrobium</taxon>
    </lineage>
</organism>
<evidence type="ECO:0000313" key="5">
    <source>
        <dbReference type="EMBL" id="BBM84206.1"/>
    </source>
</evidence>
<protein>
    <recommendedName>
        <fullName evidence="4">PatA-like N-terminal domain-containing protein</fullName>
    </recommendedName>
</protein>
<dbReference type="RefSeq" id="WP_151968376.1">
    <property type="nucleotide sequence ID" value="NZ_AP019860.1"/>
</dbReference>
<name>A0A5S9IML0_UABAM</name>
<evidence type="ECO:0000259" key="4">
    <source>
        <dbReference type="Pfam" id="PF14332"/>
    </source>
</evidence>
<feature type="repeat" description="TPR" evidence="3">
    <location>
        <begin position="655"/>
        <end position="688"/>
    </location>
</feature>
<evidence type="ECO:0000256" key="2">
    <source>
        <dbReference type="ARBA" id="ARBA00022803"/>
    </source>
</evidence>
<dbReference type="SUPFAM" id="SSF48452">
    <property type="entry name" value="TPR-like"/>
    <property type="match status" value="4"/>
</dbReference>
<dbReference type="Pfam" id="PF13176">
    <property type="entry name" value="TPR_7"/>
    <property type="match status" value="1"/>
</dbReference>
<evidence type="ECO:0000313" key="6">
    <source>
        <dbReference type="Proteomes" id="UP000326354"/>
    </source>
</evidence>
<dbReference type="Pfam" id="PF13174">
    <property type="entry name" value="TPR_6"/>
    <property type="match status" value="1"/>
</dbReference>
<dbReference type="InterPro" id="IPR011990">
    <property type="entry name" value="TPR-like_helical_dom_sf"/>
</dbReference>
<dbReference type="Pfam" id="PF13432">
    <property type="entry name" value="TPR_16"/>
    <property type="match status" value="1"/>
</dbReference>
<sequence>MSSKSGLDIVGLPNLFQSISNDMKTGTLKVQSDLGEKYVYFRKGDIQQVSSPQKPSILAEGLKRHPGLDEESYQEMCAQQKSTGKSMASLLLEEAEEGKQLVIEVCQFQILEEICELFTWEDCHCEFEEGDPQAMLFDMEILDIDMAMNTGMVLLEAARRYDEWKIILEIIPSKADIPETKEEAKEDLEEDETAVLSLIDGFRDVEEILDQVRLSPFVAMKAIANLLQQGNIAFRTGPDLARMAKLDIFRENKYKAIKLYERAEELGEKSAEITLWLARSYEAMGMKDKAAKQYLELGYHYLDSKVYHKAANSFEMVTHLTPDNFDAQERLITLLPKMSRLENYSETTTNYSRWLALRGDRRRAIVLLRESIARVPDNLSGLDLLGNLYREEGERQNAIDTYRSLADKVSDSENREASIGAYEKIISMDQDNLEARKEVAEIYHEVGKHQEAMDYYLAIGHKISTNDKIDQKSIELLVKVSCKIIEIDPSNLIAREWLAKAYIKQNKNDLAIQNLEELLAKANDNTELNLVIEALKDLTALKPLDFENRLRLAESYLKVKREREAVQELFNLGTTAAKNNNISQALKAFDRLLSYEPSNYATRLKKAEILEKEKDLLEAMDELMLTGYLSMGADKLWQAVKAFRKVLSLDRNSNIICYFELGKVYEKLGKNKEAIAAYKKHVQKNVKRSNFGDALTSCDHILRIDPDNKWAKVAQDKLNNIMPSINELFQNSVK</sequence>
<feature type="repeat" description="TPR" evidence="3">
    <location>
        <begin position="566"/>
        <end position="599"/>
    </location>
</feature>
<gene>
    <name evidence="5" type="ORF">UABAM_02562</name>
</gene>
<proteinExistence type="predicted"/>
<feature type="domain" description="PatA-like N-terminal" evidence="4">
    <location>
        <begin position="8"/>
        <end position="165"/>
    </location>
</feature>
<dbReference type="PROSITE" id="PS50005">
    <property type="entry name" value="TPR"/>
    <property type="match status" value="3"/>
</dbReference>
<evidence type="ECO:0000256" key="1">
    <source>
        <dbReference type="ARBA" id="ARBA00022737"/>
    </source>
</evidence>
<dbReference type="PANTHER" id="PTHR45586:SF1">
    <property type="entry name" value="LIPOPOLYSACCHARIDE ASSEMBLY PROTEIN B"/>
    <property type="match status" value="1"/>
</dbReference>
<dbReference type="Proteomes" id="UP000326354">
    <property type="component" value="Chromosome"/>
</dbReference>
<reference evidence="5 6" key="1">
    <citation type="submission" date="2019-08" db="EMBL/GenBank/DDBJ databases">
        <title>Complete genome sequence of Candidatus Uab amorphum.</title>
        <authorList>
            <person name="Shiratori T."/>
            <person name="Suzuki S."/>
            <person name="Kakizawa Y."/>
            <person name="Ishida K."/>
        </authorList>
    </citation>
    <scope>NUCLEOTIDE SEQUENCE [LARGE SCALE GENOMIC DNA]</scope>
    <source>
        <strain evidence="5 6">SRT547</strain>
    </source>
</reference>
<feature type="repeat" description="TPR" evidence="3">
    <location>
        <begin position="291"/>
        <end position="324"/>
    </location>
</feature>
<dbReference type="AlphaFoldDB" id="A0A5S9IML0"/>
<dbReference type="InterPro" id="IPR025497">
    <property type="entry name" value="PatA-like_N"/>
</dbReference>
<dbReference type="PANTHER" id="PTHR45586">
    <property type="entry name" value="TPR REPEAT-CONTAINING PROTEIN PA4667"/>
    <property type="match status" value="1"/>
</dbReference>
<dbReference type="Pfam" id="PF13181">
    <property type="entry name" value="TPR_8"/>
    <property type="match status" value="1"/>
</dbReference>
<dbReference type="OrthoDB" id="9778733at2"/>
<evidence type="ECO:0000256" key="3">
    <source>
        <dbReference type="PROSITE-ProRule" id="PRU00339"/>
    </source>
</evidence>
<dbReference type="SMART" id="SM00028">
    <property type="entry name" value="TPR"/>
    <property type="match status" value="8"/>
</dbReference>
<keyword evidence="1" id="KW-0677">Repeat</keyword>
<dbReference type="Pfam" id="PF14332">
    <property type="entry name" value="DUF4388"/>
    <property type="match status" value="1"/>
</dbReference>
<keyword evidence="6" id="KW-1185">Reference proteome</keyword>
<dbReference type="Gene3D" id="1.25.40.10">
    <property type="entry name" value="Tetratricopeptide repeat domain"/>
    <property type="match status" value="4"/>
</dbReference>
<dbReference type="EMBL" id="AP019860">
    <property type="protein sequence ID" value="BBM84206.1"/>
    <property type="molecule type" value="Genomic_DNA"/>
</dbReference>
<dbReference type="InterPro" id="IPR019734">
    <property type="entry name" value="TPR_rpt"/>
</dbReference>